<reference evidence="2 3" key="1">
    <citation type="journal article" date="2014" name="Appl. Environ. Microbiol.">
        <title>Insights into the Microbial Degradation of Rubber and Gutta-Percha by Analysis of the Complete Genome of Nocardia nova SH22a.</title>
        <authorList>
            <person name="Luo Q."/>
            <person name="Hiessl S."/>
            <person name="Poehlein A."/>
            <person name="Daniel R."/>
            <person name="Steinbuchel A."/>
        </authorList>
    </citation>
    <scope>NUCLEOTIDE SEQUENCE [LARGE SCALE GENOMIC DNA]</scope>
    <source>
        <strain evidence="2">SH22a</strain>
    </source>
</reference>
<dbReference type="AlphaFoldDB" id="W5TCE0"/>
<evidence type="ECO:0008006" key="4">
    <source>
        <dbReference type="Google" id="ProtNLM"/>
    </source>
</evidence>
<dbReference type="STRING" id="1415166.NONO_c22170"/>
<dbReference type="PATRIC" id="fig|1415166.3.peg.2256"/>
<feature type="signal peptide" evidence="1">
    <location>
        <begin position="1"/>
        <end position="21"/>
    </location>
</feature>
<proteinExistence type="predicted"/>
<name>W5TCE0_9NOCA</name>
<keyword evidence="3" id="KW-1185">Reference proteome</keyword>
<dbReference type="KEGG" id="nno:NONO_c22170"/>
<feature type="chain" id="PRO_5004873132" description="Lipoprotein" evidence="1">
    <location>
        <begin position="22"/>
        <end position="345"/>
    </location>
</feature>
<dbReference type="HOGENOM" id="CLU_803714_0_0_11"/>
<evidence type="ECO:0000313" key="2">
    <source>
        <dbReference type="EMBL" id="AHH17015.1"/>
    </source>
</evidence>
<dbReference type="EMBL" id="CP006850">
    <property type="protein sequence ID" value="AHH17015.1"/>
    <property type="molecule type" value="Genomic_DNA"/>
</dbReference>
<evidence type="ECO:0000256" key="1">
    <source>
        <dbReference type="SAM" id="SignalP"/>
    </source>
</evidence>
<dbReference type="eggNOG" id="ENOG50329WS">
    <property type="taxonomic scope" value="Bacteria"/>
</dbReference>
<gene>
    <name evidence="2" type="ORF">NONO_c22170</name>
</gene>
<dbReference type="Proteomes" id="UP000019150">
    <property type="component" value="Chromosome"/>
</dbReference>
<organism evidence="2 3">
    <name type="scientific">Nocardia nova SH22a</name>
    <dbReference type="NCBI Taxonomy" id="1415166"/>
    <lineage>
        <taxon>Bacteria</taxon>
        <taxon>Bacillati</taxon>
        <taxon>Actinomycetota</taxon>
        <taxon>Actinomycetes</taxon>
        <taxon>Mycobacteriales</taxon>
        <taxon>Nocardiaceae</taxon>
        <taxon>Nocardia</taxon>
    </lineage>
</organism>
<accession>W5TCE0</accession>
<sequence length="345" mass="36124">MRVRRLLLVLLVLIPAGCSHATSGPPQPGAGPLPHTDFGVPLTAEGRAHLELAEGLRTLDPCGLIDTAAPARYGHPEAMTTRTLTGCTLEVRTAAADPLAQVSVTVAGHGNTASAKTAQTFRIEDMTLPVNAGSVPGSLCGFTLPVEFAPKPAVREPRSPADPAGYLSIDARFFGEDTCEVAKQATASVITAFRDNRIPHRDHARIPVPLTDRSPCELISRLPQDHPVKSFDPGWDPSQCSFTVGNADARPAVNVTFALQNPDNVLRPSGPQRLEQLAGHPVLLQETGGGACQIVAPVGTPVASIALSQPPVAPDTHRTVLAVDAQCSVLDALAPVALDLFGANH</sequence>
<evidence type="ECO:0000313" key="3">
    <source>
        <dbReference type="Proteomes" id="UP000019150"/>
    </source>
</evidence>
<keyword evidence="1" id="KW-0732">Signal</keyword>
<protein>
    <recommendedName>
        <fullName evidence="4">Lipoprotein</fullName>
    </recommendedName>
</protein>